<comment type="subcellular location">
    <subcellularLocation>
        <location evidence="1">Membrane</location>
        <topology evidence="1">Multi-pass membrane protein</topology>
    </subcellularLocation>
</comment>
<evidence type="ECO:0000256" key="9">
    <source>
        <dbReference type="SAM" id="Phobius"/>
    </source>
</evidence>
<evidence type="ECO:0000259" key="10">
    <source>
        <dbReference type="PROSITE" id="PS50042"/>
    </source>
</evidence>
<feature type="transmembrane region" description="Helical" evidence="9">
    <location>
        <begin position="268"/>
        <end position="290"/>
    </location>
</feature>
<dbReference type="SUPFAM" id="SSF103473">
    <property type="entry name" value="MFS general substrate transporter"/>
    <property type="match status" value="1"/>
</dbReference>
<dbReference type="CDD" id="cd00038">
    <property type="entry name" value="CAP_ED"/>
    <property type="match status" value="1"/>
</dbReference>
<feature type="transmembrane region" description="Helical" evidence="9">
    <location>
        <begin position="399"/>
        <end position="417"/>
    </location>
</feature>
<dbReference type="InterPro" id="IPR000595">
    <property type="entry name" value="cNMP-bd_dom"/>
</dbReference>
<dbReference type="SUPFAM" id="SSF48371">
    <property type="entry name" value="ARM repeat"/>
    <property type="match status" value="1"/>
</dbReference>
<dbReference type="InterPro" id="IPR016024">
    <property type="entry name" value="ARM-type_fold"/>
</dbReference>
<dbReference type="PRINTS" id="PR00103">
    <property type="entry name" value="CAMPKINASE"/>
</dbReference>
<evidence type="ECO:0000256" key="8">
    <source>
        <dbReference type="ARBA" id="ARBA00023303"/>
    </source>
</evidence>
<protein>
    <recommendedName>
        <fullName evidence="10">Cyclic nucleotide-binding domain-containing protein</fullName>
    </recommendedName>
</protein>
<evidence type="ECO:0000256" key="5">
    <source>
        <dbReference type="ARBA" id="ARBA00023065"/>
    </source>
</evidence>
<dbReference type="Gene3D" id="2.60.120.10">
    <property type="entry name" value="Jelly Rolls"/>
    <property type="match status" value="1"/>
</dbReference>
<dbReference type="InterPro" id="IPR036259">
    <property type="entry name" value="MFS_trans_sf"/>
</dbReference>
<dbReference type="InterPro" id="IPR050866">
    <property type="entry name" value="CNG_cation_channel"/>
</dbReference>
<proteinExistence type="predicted"/>
<reference evidence="12" key="1">
    <citation type="journal article" date="2019" name="Int. J. Syst. Evol. Microbiol.">
        <title>The Global Catalogue of Microorganisms (GCM) 10K type strain sequencing project: providing services to taxonomists for standard genome sequencing and annotation.</title>
        <authorList>
            <consortium name="The Broad Institute Genomics Platform"/>
            <consortium name="The Broad Institute Genome Sequencing Center for Infectious Disease"/>
            <person name="Wu L."/>
            <person name="Ma J."/>
        </authorList>
    </citation>
    <scope>NUCLEOTIDE SEQUENCE [LARGE SCALE GENOMIC DNA]</scope>
    <source>
        <strain evidence="12">JCM 17841</strain>
    </source>
</reference>
<feature type="transmembrane region" description="Helical" evidence="9">
    <location>
        <begin position="326"/>
        <end position="343"/>
    </location>
</feature>
<dbReference type="PANTHER" id="PTHR45638:SF11">
    <property type="entry name" value="CYCLIC NUCLEOTIDE-GATED CATION CHANNEL SUBUNIT A"/>
    <property type="match status" value="1"/>
</dbReference>
<dbReference type="InterPro" id="IPR014710">
    <property type="entry name" value="RmlC-like_jellyroll"/>
</dbReference>
<feature type="transmembrane region" description="Helical" evidence="9">
    <location>
        <begin position="60"/>
        <end position="79"/>
    </location>
</feature>
<feature type="transmembrane region" description="Helical" evidence="9">
    <location>
        <begin position="24"/>
        <end position="48"/>
    </location>
</feature>
<keyword evidence="7" id="KW-1071">Ligand-gated ion channel</keyword>
<dbReference type="InterPro" id="IPR011989">
    <property type="entry name" value="ARM-like"/>
</dbReference>
<dbReference type="InterPro" id="IPR018490">
    <property type="entry name" value="cNMP-bd_dom_sf"/>
</dbReference>
<keyword evidence="8" id="KW-0407">Ion channel</keyword>
<feature type="transmembrane region" description="Helical" evidence="9">
    <location>
        <begin position="91"/>
        <end position="119"/>
    </location>
</feature>
<dbReference type="SMART" id="SM00100">
    <property type="entry name" value="cNMP"/>
    <property type="match status" value="1"/>
</dbReference>
<dbReference type="Pfam" id="PF00027">
    <property type="entry name" value="cNMP_binding"/>
    <property type="match status" value="1"/>
</dbReference>
<evidence type="ECO:0000256" key="6">
    <source>
        <dbReference type="ARBA" id="ARBA00023136"/>
    </source>
</evidence>
<dbReference type="EMBL" id="BAABGQ010000012">
    <property type="protein sequence ID" value="GAA4507607.1"/>
    <property type="molecule type" value="Genomic_DNA"/>
</dbReference>
<organism evidence="11 12">
    <name type="scientific">Hymenobacter ginsengisoli</name>
    <dbReference type="NCBI Taxonomy" id="1051626"/>
    <lineage>
        <taxon>Bacteria</taxon>
        <taxon>Pseudomonadati</taxon>
        <taxon>Bacteroidota</taxon>
        <taxon>Cytophagia</taxon>
        <taxon>Cytophagales</taxon>
        <taxon>Hymenobacteraceae</taxon>
        <taxon>Hymenobacter</taxon>
    </lineage>
</organism>
<gene>
    <name evidence="11" type="ORF">GCM10023172_38470</name>
</gene>
<evidence type="ECO:0000313" key="12">
    <source>
        <dbReference type="Proteomes" id="UP001501243"/>
    </source>
</evidence>
<comment type="caution">
    <text evidence="11">The sequence shown here is derived from an EMBL/GenBank/DDBJ whole genome shotgun (WGS) entry which is preliminary data.</text>
</comment>
<dbReference type="Proteomes" id="UP001501243">
    <property type="component" value="Unassembled WGS sequence"/>
</dbReference>
<dbReference type="InterPro" id="IPR018488">
    <property type="entry name" value="cNMP-bd_CS"/>
</dbReference>
<evidence type="ECO:0000256" key="1">
    <source>
        <dbReference type="ARBA" id="ARBA00004141"/>
    </source>
</evidence>
<name>A0ABP8QTS0_9BACT</name>
<feature type="domain" description="Cyclic nucleotide-binding" evidence="10">
    <location>
        <begin position="775"/>
        <end position="890"/>
    </location>
</feature>
<dbReference type="PROSITE" id="PS00889">
    <property type="entry name" value="CNMP_BINDING_2"/>
    <property type="match status" value="1"/>
</dbReference>
<evidence type="ECO:0000256" key="4">
    <source>
        <dbReference type="ARBA" id="ARBA00022989"/>
    </source>
</evidence>
<dbReference type="SUPFAM" id="SSF51206">
    <property type="entry name" value="cAMP-binding domain-like"/>
    <property type="match status" value="1"/>
</dbReference>
<evidence type="ECO:0000313" key="11">
    <source>
        <dbReference type="EMBL" id="GAA4507607.1"/>
    </source>
</evidence>
<feature type="transmembrane region" description="Helical" evidence="9">
    <location>
        <begin position="302"/>
        <end position="320"/>
    </location>
</feature>
<feature type="transmembrane region" description="Helical" evidence="9">
    <location>
        <begin position="125"/>
        <end position="144"/>
    </location>
</feature>
<keyword evidence="3 9" id="KW-0812">Transmembrane</keyword>
<dbReference type="Gene3D" id="1.25.10.10">
    <property type="entry name" value="Leucine-rich Repeat Variant"/>
    <property type="match status" value="1"/>
</dbReference>
<keyword evidence="2" id="KW-0813">Transport</keyword>
<keyword evidence="6 9" id="KW-0472">Membrane</keyword>
<feature type="transmembrane region" description="Helical" evidence="9">
    <location>
        <begin position="233"/>
        <end position="256"/>
    </location>
</feature>
<evidence type="ECO:0000256" key="7">
    <source>
        <dbReference type="ARBA" id="ARBA00023286"/>
    </source>
</evidence>
<dbReference type="PANTHER" id="PTHR45638">
    <property type="entry name" value="CYCLIC NUCLEOTIDE-GATED CATION CHANNEL SUBUNIT A"/>
    <property type="match status" value="1"/>
</dbReference>
<keyword evidence="4 9" id="KW-1133">Transmembrane helix</keyword>
<evidence type="ECO:0000256" key="2">
    <source>
        <dbReference type="ARBA" id="ARBA00022448"/>
    </source>
</evidence>
<evidence type="ECO:0000256" key="3">
    <source>
        <dbReference type="ARBA" id="ARBA00022692"/>
    </source>
</evidence>
<keyword evidence="12" id="KW-1185">Reference proteome</keyword>
<accession>A0ABP8QTS0</accession>
<sequence length="901" mass="98262">MRAMTITERGRQLLGVRPEEGRTVWLFFLHNFLLGVGTILVYVAANVLLLENNPERNLPLAYGVAALAMLATGQVYAHFEHHWLLQKLAVRVLLAAVALAGVLGVLVVVGHSVAAAIAIMAGYRVIYLLTNLEFWGVSAVVFDVRQGKRLFGIISAGDMPAKAMGAVLAIFIHSNGELPWLLGTAFGAYLLALLALRATLSSHVVEAAPMARRARVQAVAPGLRRWFGDSQMVQTMCLALLGLAAVTTGIEYLFFVNVKHRFHDEAAIMRYVGTVLVSTYLVAMLFKLLLSQHTVDRLGVRWVLLALPAAVLAGLALYAGLNRADIEATLLYFCGLYLGLEVLRRAVFDPVFLLLFQPLTPTERLQAHTLAKGLYEPLGMAVGGGLLFALHALPGGQTWGPFIWMGLLMAGVLVLLTRTYRQYVAELQHALSRRFADEEVVAEPTNMAGATATPAVASADEIRSLAHQLHSKTSRPAATQQLLRLGDAALPTLAEVLSLDADQSVVRRVAQVFGRLRTPASRQLLVALARQPNLFRREAALRALRHFDVAPTEVPLFQALVHDELQLAQQLLHGQATASPELASCLDYELTRTQQRVFALLGQIYSPQLIADAQRGVAHAARERQANALEILDNSIARPTYQGLQALLSLAPPTEKERTFDRLLGPLLAPPPIVETIVERGETAFSDWTVRAALAQWQPAATTVAALSPHLRSPSPLVRESAFAILARLKSQQPTLYQQLHAAHQTLDTLLMSHAATTSHISAAERVAVLQQTALFAETPENVLSSIVPIMHEVSFAAGQQIFAKGDLGASLFIVYEGLVGVFNGAQQLATFSKGDFFGELALLDAEPRSASAVAQGAVTAFRLDQEDFYDVMEERGEVLRNIMKVLCQRLRKQNEAMQVR</sequence>
<keyword evidence="5" id="KW-0406">Ion transport</keyword>
<feature type="transmembrane region" description="Helical" evidence="9">
    <location>
        <begin position="178"/>
        <end position="196"/>
    </location>
</feature>
<dbReference type="PROSITE" id="PS50042">
    <property type="entry name" value="CNMP_BINDING_3"/>
    <property type="match status" value="1"/>
</dbReference>